<dbReference type="InterPro" id="IPR048337">
    <property type="entry name" value="FAM50A/XAP5_C"/>
</dbReference>
<dbReference type="STRING" id="905079.L1JGS7"/>
<feature type="coiled-coil region" evidence="1">
    <location>
        <begin position="80"/>
        <end position="121"/>
    </location>
</feature>
<dbReference type="Proteomes" id="UP000011087">
    <property type="component" value="Unassembled WGS sequence"/>
</dbReference>
<reference evidence="3 5" key="1">
    <citation type="journal article" date="2012" name="Nature">
        <title>Algal genomes reveal evolutionary mosaicism and the fate of nucleomorphs.</title>
        <authorList>
            <consortium name="DOE Joint Genome Institute"/>
            <person name="Curtis B.A."/>
            <person name="Tanifuji G."/>
            <person name="Burki F."/>
            <person name="Gruber A."/>
            <person name="Irimia M."/>
            <person name="Maruyama S."/>
            <person name="Arias M.C."/>
            <person name="Ball S.G."/>
            <person name="Gile G.H."/>
            <person name="Hirakawa Y."/>
            <person name="Hopkins J.F."/>
            <person name="Kuo A."/>
            <person name="Rensing S.A."/>
            <person name="Schmutz J."/>
            <person name="Symeonidi A."/>
            <person name="Elias M."/>
            <person name="Eveleigh R.J."/>
            <person name="Herman E.K."/>
            <person name="Klute M.J."/>
            <person name="Nakayama T."/>
            <person name="Obornik M."/>
            <person name="Reyes-Prieto A."/>
            <person name="Armbrust E.V."/>
            <person name="Aves S.J."/>
            <person name="Beiko R.G."/>
            <person name="Coutinho P."/>
            <person name="Dacks J.B."/>
            <person name="Durnford D.G."/>
            <person name="Fast N.M."/>
            <person name="Green B.R."/>
            <person name="Grisdale C.J."/>
            <person name="Hempel F."/>
            <person name="Henrissat B."/>
            <person name="Hoppner M.P."/>
            <person name="Ishida K."/>
            <person name="Kim E."/>
            <person name="Koreny L."/>
            <person name="Kroth P.G."/>
            <person name="Liu Y."/>
            <person name="Malik S.B."/>
            <person name="Maier U.G."/>
            <person name="McRose D."/>
            <person name="Mock T."/>
            <person name="Neilson J.A."/>
            <person name="Onodera N.T."/>
            <person name="Poole A.M."/>
            <person name="Pritham E.J."/>
            <person name="Richards T.A."/>
            <person name="Rocap G."/>
            <person name="Roy S.W."/>
            <person name="Sarai C."/>
            <person name="Schaack S."/>
            <person name="Shirato S."/>
            <person name="Slamovits C.H."/>
            <person name="Spencer D.F."/>
            <person name="Suzuki S."/>
            <person name="Worden A.Z."/>
            <person name="Zauner S."/>
            <person name="Barry K."/>
            <person name="Bell C."/>
            <person name="Bharti A.K."/>
            <person name="Crow J.A."/>
            <person name="Grimwood J."/>
            <person name="Kramer R."/>
            <person name="Lindquist E."/>
            <person name="Lucas S."/>
            <person name="Salamov A."/>
            <person name="McFadden G.I."/>
            <person name="Lane C.E."/>
            <person name="Keeling P.J."/>
            <person name="Gray M.W."/>
            <person name="Grigoriev I.V."/>
            <person name="Archibald J.M."/>
        </authorList>
    </citation>
    <scope>NUCLEOTIDE SEQUENCE</scope>
    <source>
        <strain evidence="3 5">CCMP2712</strain>
    </source>
</reference>
<keyword evidence="5" id="KW-1185">Reference proteome</keyword>
<dbReference type="InterPro" id="IPR007005">
    <property type="entry name" value="XAP5"/>
</dbReference>
<reference evidence="5" key="2">
    <citation type="submission" date="2012-11" db="EMBL/GenBank/DDBJ databases">
        <authorList>
            <person name="Kuo A."/>
            <person name="Curtis B.A."/>
            <person name="Tanifuji G."/>
            <person name="Burki F."/>
            <person name="Gruber A."/>
            <person name="Irimia M."/>
            <person name="Maruyama S."/>
            <person name="Arias M.C."/>
            <person name="Ball S.G."/>
            <person name="Gile G.H."/>
            <person name="Hirakawa Y."/>
            <person name="Hopkins J.F."/>
            <person name="Rensing S.A."/>
            <person name="Schmutz J."/>
            <person name="Symeonidi A."/>
            <person name="Elias M."/>
            <person name="Eveleigh R.J."/>
            <person name="Herman E.K."/>
            <person name="Klute M.J."/>
            <person name="Nakayama T."/>
            <person name="Obornik M."/>
            <person name="Reyes-Prieto A."/>
            <person name="Armbrust E.V."/>
            <person name="Aves S.J."/>
            <person name="Beiko R.G."/>
            <person name="Coutinho P."/>
            <person name="Dacks J.B."/>
            <person name="Durnford D.G."/>
            <person name="Fast N.M."/>
            <person name="Green B.R."/>
            <person name="Grisdale C."/>
            <person name="Hempe F."/>
            <person name="Henrissat B."/>
            <person name="Hoppner M.P."/>
            <person name="Ishida K.-I."/>
            <person name="Kim E."/>
            <person name="Koreny L."/>
            <person name="Kroth P.G."/>
            <person name="Liu Y."/>
            <person name="Malik S.-B."/>
            <person name="Maier U.G."/>
            <person name="McRose D."/>
            <person name="Mock T."/>
            <person name="Neilson J.A."/>
            <person name="Onodera N.T."/>
            <person name="Poole A.M."/>
            <person name="Pritham E.J."/>
            <person name="Richards T.A."/>
            <person name="Rocap G."/>
            <person name="Roy S.W."/>
            <person name="Sarai C."/>
            <person name="Schaack S."/>
            <person name="Shirato S."/>
            <person name="Slamovits C.H."/>
            <person name="Spencer D.F."/>
            <person name="Suzuki S."/>
            <person name="Worden A.Z."/>
            <person name="Zauner S."/>
            <person name="Barry K."/>
            <person name="Bell C."/>
            <person name="Bharti A.K."/>
            <person name="Crow J.A."/>
            <person name="Grimwood J."/>
            <person name="Kramer R."/>
            <person name="Lindquist E."/>
            <person name="Lucas S."/>
            <person name="Salamov A."/>
            <person name="McFadden G.I."/>
            <person name="Lane C.E."/>
            <person name="Keeling P.J."/>
            <person name="Gray M.W."/>
            <person name="Grigoriev I.V."/>
            <person name="Archibald J.M."/>
        </authorList>
    </citation>
    <scope>NUCLEOTIDE SEQUENCE</scope>
    <source>
        <strain evidence="5">CCMP2712</strain>
    </source>
</reference>
<dbReference type="OrthoDB" id="1562195at2759"/>
<dbReference type="GO" id="GO:0005634">
    <property type="term" value="C:nucleus"/>
    <property type="evidence" value="ECO:0007669"/>
    <property type="project" value="InterPro"/>
</dbReference>
<reference evidence="4" key="3">
    <citation type="submission" date="2015-06" db="UniProtKB">
        <authorList>
            <consortium name="EnsemblProtists"/>
        </authorList>
    </citation>
    <scope>IDENTIFICATION</scope>
</reference>
<dbReference type="GO" id="GO:0006325">
    <property type="term" value="P:chromatin organization"/>
    <property type="evidence" value="ECO:0007669"/>
    <property type="project" value="TreeGrafter"/>
</dbReference>
<evidence type="ECO:0000313" key="5">
    <source>
        <dbReference type="Proteomes" id="UP000011087"/>
    </source>
</evidence>
<dbReference type="AlphaFoldDB" id="L1JGS7"/>
<accession>L1JGS7</accession>
<dbReference type="PaxDb" id="55529-EKX47728"/>
<dbReference type="Pfam" id="PF04921">
    <property type="entry name" value="XAP5"/>
    <property type="match status" value="1"/>
</dbReference>
<organism evidence="3">
    <name type="scientific">Guillardia theta (strain CCMP2712)</name>
    <name type="common">Cryptophyte</name>
    <dbReference type="NCBI Taxonomy" id="905079"/>
    <lineage>
        <taxon>Eukaryota</taxon>
        <taxon>Cryptophyceae</taxon>
        <taxon>Pyrenomonadales</taxon>
        <taxon>Geminigeraceae</taxon>
        <taxon>Guillardia</taxon>
    </lineage>
</organism>
<dbReference type="PANTHER" id="PTHR12722:SF0">
    <property type="entry name" value="PROTEIN FAM50A"/>
    <property type="match status" value="1"/>
</dbReference>
<proteinExistence type="predicted"/>
<dbReference type="KEGG" id="gtt:GUITHDRAFT_106280"/>
<evidence type="ECO:0000256" key="1">
    <source>
        <dbReference type="SAM" id="Coils"/>
    </source>
</evidence>
<dbReference type="HOGENOM" id="CLU_037985_1_0_1"/>
<dbReference type="GeneID" id="17304578"/>
<dbReference type="RefSeq" id="XP_005834708.1">
    <property type="nucleotide sequence ID" value="XM_005834651.1"/>
</dbReference>
<dbReference type="OMA" id="DFIWVFL"/>
<dbReference type="EMBL" id="JH992988">
    <property type="protein sequence ID" value="EKX47728.1"/>
    <property type="molecule type" value="Genomic_DNA"/>
</dbReference>
<evidence type="ECO:0000259" key="2">
    <source>
        <dbReference type="Pfam" id="PF04921"/>
    </source>
</evidence>
<dbReference type="eggNOG" id="KOG2894">
    <property type="taxonomic scope" value="Eukaryota"/>
</dbReference>
<feature type="coiled-coil region" evidence="1">
    <location>
        <begin position="19"/>
        <end position="49"/>
    </location>
</feature>
<evidence type="ECO:0000313" key="3">
    <source>
        <dbReference type="EMBL" id="EKX47728.1"/>
    </source>
</evidence>
<protein>
    <recommendedName>
        <fullName evidence="2">FAM50A/XAP5 C-terminal domain-containing protein</fullName>
    </recommendedName>
</protein>
<dbReference type="PANTHER" id="PTHR12722">
    <property type="entry name" value="XAP-5 PROTEIN-RELATED"/>
    <property type="match status" value="1"/>
</dbReference>
<dbReference type="EnsemblProtists" id="EKX47728">
    <property type="protein sequence ID" value="EKX47728"/>
    <property type="gene ID" value="GUITHDRAFT_106280"/>
</dbReference>
<feature type="domain" description="FAM50A/XAP5 C-terminal" evidence="2">
    <location>
        <begin position="193"/>
        <end position="332"/>
    </location>
</feature>
<keyword evidence="1" id="KW-0175">Coiled coil</keyword>
<sequence length="336" mass="39488">MCTSTTASSSESCIQGNEINRILELQRKREDEVKKLEETKKKIQEQNRVDVTGFNTKFGTSKGDVIQDELGKVTVGLVTLEQLKKHKEELAKKEQILEHLQRKEEIENEKLKREADRKNRKSKLTKSTLSFGDEAEELEEEDVEPVAKKKVVKNPTVDTSFLPDKDRELREIEERRKLTQEWHEEQERKKAEVIEVTYSYWDGSGHRRALKCTKGMTVGQFLEMARKNLQDEFRELRGTSCDNLIYVKEDLIIPHDMTFHVLIETKARGKSGPLFHFDVHEDVRTVNDARIEKDESHAGKVVERHWYERNKHIFPASRWEPFDPEKKWEKYTIHGD</sequence>
<evidence type="ECO:0000313" key="4">
    <source>
        <dbReference type="EnsemblProtists" id="EKX47728"/>
    </source>
</evidence>
<name>L1JGS7_GUITC</name>
<gene>
    <name evidence="3" type="ORF">GUITHDRAFT_106280</name>
</gene>